<gene>
    <name evidence="2" type="ORF">M622_00845</name>
</gene>
<protein>
    <submittedName>
        <fullName evidence="2">Uncharacterized protein</fullName>
    </submittedName>
</protein>
<proteinExistence type="predicted"/>
<organism evidence="2 3">
    <name type="scientific">Thauera terpenica 58Eu</name>
    <dbReference type="NCBI Taxonomy" id="1348657"/>
    <lineage>
        <taxon>Bacteria</taxon>
        <taxon>Pseudomonadati</taxon>
        <taxon>Pseudomonadota</taxon>
        <taxon>Betaproteobacteria</taxon>
        <taxon>Rhodocyclales</taxon>
        <taxon>Zoogloeaceae</taxon>
        <taxon>Thauera</taxon>
    </lineage>
</organism>
<accession>S9ZIY0</accession>
<dbReference type="EMBL" id="ATJV01000001">
    <property type="protein sequence ID" value="EPZ17345.1"/>
    <property type="molecule type" value="Genomic_DNA"/>
</dbReference>
<comment type="caution">
    <text evidence="2">The sequence shown here is derived from an EMBL/GenBank/DDBJ whole genome shotgun (WGS) entry which is preliminary data.</text>
</comment>
<feature type="region of interest" description="Disordered" evidence="1">
    <location>
        <begin position="35"/>
        <end position="59"/>
    </location>
</feature>
<feature type="compositionally biased region" description="Basic and acidic residues" evidence="1">
    <location>
        <begin position="43"/>
        <end position="54"/>
    </location>
</feature>
<dbReference type="STRING" id="1348657.M622_00845"/>
<sequence length="201" mass="21944">MAGEEGFCRLTCARAGLTQDELLIGQRTRRHAAVAGQRMVGGGDHHQRVGEKGRGDHRRRQRWAAHDVEVVEVVCQPAQHGVAVQYHQRHFHRRTFAPELAQQAGDEGLRGADHGQAQAPADVAAQLGKRLVEQLELLLQPRCACHHDLARRCQMQAAADALEQWQADLFGELAQLGRQRGLGEVQALGGARDAALAGDGE</sequence>
<evidence type="ECO:0000313" key="2">
    <source>
        <dbReference type="EMBL" id="EPZ17345.1"/>
    </source>
</evidence>
<evidence type="ECO:0000256" key="1">
    <source>
        <dbReference type="SAM" id="MobiDB-lite"/>
    </source>
</evidence>
<reference evidence="2 3" key="1">
    <citation type="submission" date="2013-06" db="EMBL/GenBank/DDBJ databases">
        <title>Draft genome sequence of Thauera terpenica.</title>
        <authorList>
            <person name="Liu B."/>
            <person name="Frostegard A.H."/>
            <person name="Shapleigh J.P."/>
        </authorList>
    </citation>
    <scope>NUCLEOTIDE SEQUENCE [LARGE SCALE GENOMIC DNA]</scope>
    <source>
        <strain evidence="2 3">58Eu</strain>
    </source>
</reference>
<keyword evidence="3" id="KW-1185">Reference proteome</keyword>
<dbReference type="Proteomes" id="UP000015455">
    <property type="component" value="Unassembled WGS sequence"/>
</dbReference>
<name>S9ZIY0_9RHOO</name>
<evidence type="ECO:0000313" key="3">
    <source>
        <dbReference type="Proteomes" id="UP000015455"/>
    </source>
</evidence>
<dbReference type="AlphaFoldDB" id="S9ZIY0"/>